<dbReference type="InterPro" id="IPR027417">
    <property type="entry name" value="P-loop_NTPase"/>
</dbReference>
<proteinExistence type="predicted"/>
<evidence type="ECO:0000313" key="1">
    <source>
        <dbReference type="EMBL" id="MFD2093513.1"/>
    </source>
</evidence>
<dbReference type="EMBL" id="JBHUHP010000019">
    <property type="protein sequence ID" value="MFD2093513.1"/>
    <property type="molecule type" value="Genomic_DNA"/>
</dbReference>
<evidence type="ECO:0000313" key="2">
    <source>
        <dbReference type="Proteomes" id="UP001597402"/>
    </source>
</evidence>
<organism evidence="1 2">
    <name type="scientific">Blastococcus deserti</name>
    <dbReference type="NCBI Taxonomy" id="2259033"/>
    <lineage>
        <taxon>Bacteria</taxon>
        <taxon>Bacillati</taxon>
        <taxon>Actinomycetota</taxon>
        <taxon>Actinomycetes</taxon>
        <taxon>Geodermatophilales</taxon>
        <taxon>Geodermatophilaceae</taxon>
        <taxon>Blastococcus</taxon>
    </lineage>
</organism>
<dbReference type="SUPFAM" id="SSF52540">
    <property type="entry name" value="P-loop containing nucleoside triphosphate hydrolases"/>
    <property type="match status" value="1"/>
</dbReference>
<keyword evidence="2" id="KW-1185">Reference proteome</keyword>
<dbReference type="RefSeq" id="WP_376879158.1">
    <property type="nucleotide sequence ID" value="NZ_JBHUHP010000019.1"/>
</dbReference>
<comment type="caution">
    <text evidence="1">The sequence shown here is derived from an EMBL/GenBank/DDBJ whole genome shotgun (WGS) entry which is preliminary data.</text>
</comment>
<sequence>MVVTAVAPRPQPRAGDRDAVLVVIGGLPGSGKTTLLRRLLAERVPGVTGLDSEQVTARVRRAGIGLPYRLLRPFVHSWHRWRVLRGIGGPAPVVVLTDPWTSAPWRTVVLCVARAAGRSVRLVLLDASPEEARDGQTARGRAISARALRRHAKRWHRLLRSMRSRHGQHAVVVDRPRADRLTLGELVDLPVSGRTPRSR</sequence>
<name>A0ABW4XF09_9ACTN</name>
<accession>A0ABW4XF09</accession>
<gene>
    <name evidence="1" type="ORF">ACFSHS_18290</name>
</gene>
<dbReference type="Gene3D" id="3.40.50.300">
    <property type="entry name" value="P-loop containing nucleotide triphosphate hydrolases"/>
    <property type="match status" value="1"/>
</dbReference>
<protein>
    <submittedName>
        <fullName evidence="1">AAA family ATPase</fullName>
    </submittedName>
</protein>
<reference evidence="2" key="1">
    <citation type="journal article" date="2019" name="Int. J. Syst. Evol. Microbiol.">
        <title>The Global Catalogue of Microorganisms (GCM) 10K type strain sequencing project: providing services to taxonomists for standard genome sequencing and annotation.</title>
        <authorList>
            <consortium name="The Broad Institute Genomics Platform"/>
            <consortium name="The Broad Institute Genome Sequencing Center for Infectious Disease"/>
            <person name="Wu L."/>
            <person name="Ma J."/>
        </authorList>
    </citation>
    <scope>NUCLEOTIDE SEQUENCE [LARGE SCALE GENOMIC DNA]</scope>
    <source>
        <strain evidence="2">JCM 3338</strain>
    </source>
</reference>
<dbReference type="Pfam" id="PF13671">
    <property type="entry name" value="AAA_33"/>
    <property type="match status" value="1"/>
</dbReference>
<dbReference type="Proteomes" id="UP001597402">
    <property type="component" value="Unassembled WGS sequence"/>
</dbReference>